<comment type="caution">
    <text evidence="5">The sequence shown here is derived from an EMBL/GenBank/DDBJ whole genome shotgun (WGS) entry which is preliminary data.</text>
</comment>
<dbReference type="OrthoDB" id="297219at2759"/>
<dbReference type="Proteomes" id="UP001140510">
    <property type="component" value="Unassembled WGS sequence"/>
</dbReference>
<evidence type="ECO:0000256" key="1">
    <source>
        <dbReference type="ARBA" id="ARBA00004123"/>
    </source>
</evidence>
<evidence type="ECO:0000256" key="2">
    <source>
        <dbReference type="ARBA" id="ARBA00009265"/>
    </source>
</evidence>
<dbReference type="PANTHER" id="PTHR13471">
    <property type="entry name" value="TETRATRICOPEPTIDE-LIKE HELICAL"/>
    <property type="match status" value="1"/>
</dbReference>
<dbReference type="GO" id="GO:0071013">
    <property type="term" value="C:catalytic step 2 spliceosome"/>
    <property type="evidence" value="ECO:0007669"/>
    <property type="project" value="TreeGrafter"/>
</dbReference>
<evidence type="ECO:0000256" key="3">
    <source>
        <dbReference type="ARBA" id="ARBA00023242"/>
    </source>
</evidence>
<dbReference type="SUPFAM" id="SSF48452">
    <property type="entry name" value="TPR-like"/>
    <property type="match status" value="2"/>
</dbReference>
<comment type="subcellular location">
    <subcellularLocation>
        <location evidence="1">Nucleus</location>
    </subcellularLocation>
</comment>
<dbReference type="GO" id="GO:0031048">
    <property type="term" value="P:regulatory ncRNA-mediated heterochromatin formation"/>
    <property type="evidence" value="ECO:0007669"/>
    <property type="project" value="TreeGrafter"/>
</dbReference>
<reference evidence="5" key="1">
    <citation type="submission" date="2022-10" db="EMBL/GenBank/DDBJ databases">
        <title>Tapping the CABI collections for fungal endophytes: first genome assemblies for Collariella, Neodidymelliopsis, Ascochyta clinopodiicola, Didymella pomorum, Didymosphaeria variabile, Neocosmospora piperis and Neocucurbitaria cava.</title>
        <authorList>
            <person name="Hill R."/>
        </authorList>
    </citation>
    <scope>NUCLEOTIDE SEQUENCE</scope>
    <source>
        <strain evidence="5">IMI 355091</strain>
    </source>
</reference>
<dbReference type="EMBL" id="JAPEVA010000059">
    <property type="protein sequence ID" value="KAJ4402688.1"/>
    <property type="molecule type" value="Genomic_DNA"/>
</dbReference>
<accession>A0A9W8ZE10</accession>
<dbReference type="Pfam" id="PF08424">
    <property type="entry name" value="NRDE-2"/>
    <property type="match status" value="1"/>
</dbReference>
<evidence type="ECO:0000313" key="5">
    <source>
        <dbReference type="EMBL" id="KAJ4402688.1"/>
    </source>
</evidence>
<dbReference type="GO" id="GO:1902369">
    <property type="term" value="P:negative regulation of RNA catabolic process"/>
    <property type="evidence" value="ECO:0007669"/>
    <property type="project" value="TreeGrafter"/>
</dbReference>
<dbReference type="InterPro" id="IPR011990">
    <property type="entry name" value="TPR-like_helical_dom_sf"/>
</dbReference>
<sequence length="1019" mass="114490">MSSAPKFASFRPKAKAPEPPPSEEPRREERDHTKRKASRETHRDERRSPQCKEHHQHDPSKKPYFSDRRGDIDIVKYGTPNRYDIPSYRRTGYGNVLGVPDQKIDREYSTDKKIYMTPLVRQRQKRLLTDRHAAGQSRRMLRLVKVAENHQADATRDFILLSGTGKRKRSHGSDSEENDDAAPDVDYRGIDGKTDPDKVDDPDTYYESDTGAANTNSEVTQKNSRLIRETRDDPSNLQAWLNLIDHQEAMMKLDRAIPELSAADRQNLADVRISTYEEALRKIGGVDASRIELQAGLLREAQQHWNDEKLSTRWQAVLEEQPHSVELWFGYLDFAQSTFTRYQYEACRAAFLKALEALQAAGSKNDSDTSQARMHLLVRLTTMMQDAGYQELAIAAWQAILEYSLMAPPSLTTDKMQQLEEFWESEALRIGEPDSKGWMHTSIEDAEPPTCSVVLETPGGPVSSVDEFRKRELEHVSKLRHPGRSTDEVGEDDPFHTIFFSDLKDVVANVPNAPAQMQIDAFLCFCGLPPLAGMPTRRPWWEDPCLQHCRSEMNCSMKLEPESPRFAEALLQYSRNPMPSFHMTSDLLVQQSFSPEFSRLDPGFVRNVLRLLATALPNNEAIGEYLLAFESAHFPSEVAKSAKRLLKANPTSVRLYTMYALAENKLGNTAKASQVFAAALAIKSPPADRLQLLLSYVWLALHSGDHREALNRLLSADTKSPRSISSAQSSLQSTLESALLASDLASAVPCTALLALLAYLTSSCDAPAALAVHANLTSWLTSHHLHASVYAETHAQHIAAFLAHHVSHTAVVRPDLIRSTLSPYIALFPSNTLLLATFAANEARFAVEDRVRGHMTRILNLSHASSASTWAFAIHHETLKGTIAGSTSHSVRALYRRATAVDAAGARSASLWGMWVGFEMASLRATLNIRGSRKLRTDGDGKKTKWQMRIEEQESRVRETFYEGLRRVPASKQFTMLAFTDASEVFADEELRRLYGVMAEKEMRLYVELGEPQEPKRPL</sequence>
<feature type="compositionally biased region" description="Basic and acidic residues" evidence="4">
    <location>
        <begin position="185"/>
        <end position="201"/>
    </location>
</feature>
<evidence type="ECO:0008006" key="7">
    <source>
        <dbReference type="Google" id="ProtNLM"/>
    </source>
</evidence>
<gene>
    <name evidence="5" type="ORF">N0V91_007063</name>
</gene>
<proteinExistence type="inferred from homology"/>
<comment type="similarity">
    <text evidence="2">Belongs to the NRDE2 family.</text>
</comment>
<dbReference type="AlphaFoldDB" id="A0A9W8ZE10"/>
<evidence type="ECO:0000313" key="6">
    <source>
        <dbReference type="Proteomes" id="UP001140510"/>
    </source>
</evidence>
<feature type="compositionally biased region" description="Polar residues" evidence="4">
    <location>
        <begin position="211"/>
        <end position="224"/>
    </location>
</feature>
<keyword evidence="3" id="KW-0539">Nucleus</keyword>
<organism evidence="5 6">
    <name type="scientific">Didymella pomorum</name>
    <dbReference type="NCBI Taxonomy" id="749634"/>
    <lineage>
        <taxon>Eukaryota</taxon>
        <taxon>Fungi</taxon>
        <taxon>Dikarya</taxon>
        <taxon>Ascomycota</taxon>
        <taxon>Pezizomycotina</taxon>
        <taxon>Dothideomycetes</taxon>
        <taxon>Pleosporomycetidae</taxon>
        <taxon>Pleosporales</taxon>
        <taxon>Pleosporineae</taxon>
        <taxon>Didymellaceae</taxon>
        <taxon>Didymella</taxon>
    </lineage>
</organism>
<dbReference type="PANTHER" id="PTHR13471:SF0">
    <property type="entry name" value="NUCLEAR EXOSOME REGULATOR NRDE2"/>
    <property type="match status" value="1"/>
</dbReference>
<dbReference type="Gene3D" id="1.25.40.10">
    <property type="entry name" value="Tetratricopeptide repeat domain"/>
    <property type="match status" value="1"/>
</dbReference>
<name>A0A9W8ZE10_9PLEO</name>
<feature type="region of interest" description="Disordered" evidence="4">
    <location>
        <begin position="164"/>
        <end position="230"/>
    </location>
</feature>
<evidence type="ECO:0000256" key="4">
    <source>
        <dbReference type="SAM" id="MobiDB-lite"/>
    </source>
</evidence>
<dbReference type="InterPro" id="IPR013633">
    <property type="entry name" value="NRDE-2"/>
</dbReference>
<keyword evidence="6" id="KW-1185">Reference proteome</keyword>
<feature type="region of interest" description="Disordered" evidence="4">
    <location>
        <begin position="1"/>
        <end position="71"/>
    </location>
</feature>
<protein>
    <recommendedName>
        <fullName evidence="7">DUF1740-domain-containing protein</fullName>
    </recommendedName>
</protein>
<feature type="compositionally biased region" description="Basic and acidic residues" evidence="4">
    <location>
        <begin position="23"/>
        <end position="71"/>
    </location>
</feature>